<evidence type="ECO:0000313" key="6">
    <source>
        <dbReference type="EMBL" id="CEM16650.1"/>
    </source>
</evidence>
<dbReference type="PANTHER" id="PTHR12555">
    <property type="entry name" value="UBIQUITIN FUSION DEGRADATON PROTEIN 1"/>
    <property type="match status" value="1"/>
</dbReference>
<keyword evidence="2" id="KW-0833">Ubl conjugation pathway</keyword>
<feature type="compositionally biased region" description="Pro residues" evidence="3">
    <location>
        <begin position="202"/>
        <end position="213"/>
    </location>
</feature>
<dbReference type="PhylomeDB" id="A0A0G4FQD6"/>
<dbReference type="GO" id="GO:0006511">
    <property type="term" value="P:ubiquitin-dependent protein catabolic process"/>
    <property type="evidence" value="ECO:0007669"/>
    <property type="project" value="InterPro"/>
</dbReference>
<feature type="region of interest" description="Disordered" evidence="3">
    <location>
        <begin position="195"/>
        <end position="277"/>
    </location>
</feature>
<dbReference type="OMA" id="AYLQIDY"/>
<dbReference type="AlphaFoldDB" id="A0A0G4FQD6"/>
<dbReference type="GO" id="GO:0034098">
    <property type="term" value="C:VCP-NPL4-UFD1 AAA ATPase complex"/>
    <property type="evidence" value="ECO:0007669"/>
    <property type="project" value="TreeGrafter"/>
</dbReference>
<dbReference type="InterPro" id="IPR004854">
    <property type="entry name" value="Ufd1-like"/>
</dbReference>
<evidence type="ECO:0000313" key="7">
    <source>
        <dbReference type="Proteomes" id="UP000041254"/>
    </source>
</evidence>
<dbReference type="FunCoup" id="A0A0G4FQD6">
    <property type="interactions" value="574"/>
</dbReference>
<evidence type="ECO:0008006" key="8">
    <source>
        <dbReference type="Google" id="ProtNLM"/>
    </source>
</evidence>
<dbReference type="PANTHER" id="PTHR12555:SF13">
    <property type="entry name" value="UBIQUITIN RECOGNITION FACTOR IN ER-ASSOCIATED DEGRADATION PROTEIN 1"/>
    <property type="match status" value="1"/>
</dbReference>
<feature type="domain" description="Ubiquitin fusion degradation protein UFD1 N-terminal subdomain 2" evidence="5">
    <location>
        <begin position="121"/>
        <end position="196"/>
    </location>
</feature>
<keyword evidence="7" id="KW-1185">Reference proteome</keyword>
<dbReference type="OrthoDB" id="422728at2759"/>
<comment type="similarity">
    <text evidence="1">Belongs to the UFD1 family.</text>
</comment>
<dbReference type="Pfam" id="PF03152">
    <property type="entry name" value="UFD1_N1"/>
    <property type="match status" value="1"/>
</dbReference>
<evidence type="ECO:0000259" key="4">
    <source>
        <dbReference type="Pfam" id="PF03152"/>
    </source>
</evidence>
<evidence type="ECO:0000256" key="2">
    <source>
        <dbReference type="ARBA" id="ARBA00022786"/>
    </source>
</evidence>
<dbReference type="STRING" id="1169540.A0A0G4FQD6"/>
<feature type="domain" description="Ubiquitin fusion degradation protein UFD1 N-terminal subdomain 1" evidence="4">
    <location>
        <begin position="25"/>
        <end position="120"/>
    </location>
</feature>
<dbReference type="Gene3D" id="2.40.40.50">
    <property type="entry name" value="Ubiquitin fusion degradation protein UFD1, N-terminal domain"/>
    <property type="match status" value="1"/>
</dbReference>
<dbReference type="Gene3D" id="3.10.330.10">
    <property type="match status" value="1"/>
</dbReference>
<name>A0A0G4FQD6_VITBC</name>
<dbReference type="InterPro" id="IPR055417">
    <property type="entry name" value="UFD1_N1"/>
</dbReference>
<reference evidence="6 7" key="1">
    <citation type="submission" date="2014-11" db="EMBL/GenBank/DDBJ databases">
        <authorList>
            <person name="Zhu J."/>
            <person name="Qi W."/>
            <person name="Song R."/>
        </authorList>
    </citation>
    <scope>NUCLEOTIDE SEQUENCE [LARGE SCALE GENOMIC DNA]</scope>
</reference>
<proteinExistence type="inferred from homology"/>
<organism evidence="6 7">
    <name type="scientific">Vitrella brassicaformis (strain CCMP3155)</name>
    <dbReference type="NCBI Taxonomy" id="1169540"/>
    <lineage>
        <taxon>Eukaryota</taxon>
        <taxon>Sar</taxon>
        <taxon>Alveolata</taxon>
        <taxon>Colpodellida</taxon>
        <taxon>Vitrellaceae</taxon>
        <taxon>Vitrella</taxon>
    </lineage>
</organism>
<evidence type="ECO:0000259" key="5">
    <source>
        <dbReference type="Pfam" id="PF24842"/>
    </source>
</evidence>
<dbReference type="EMBL" id="CDMY01000480">
    <property type="protein sequence ID" value="CEM16650.1"/>
    <property type="molecule type" value="Genomic_DNA"/>
</dbReference>
<sequence length="338" mass="37040">MLGLGRLAAQAAQGFFHNGPVASRFDEHYTCFPVTFASKEDLEKGNKILLPPSALDHLARLNITWPMLFELHNAEKGRHTCGGVQEFSAEEGTCYMPYWMMQNLLLKEGDIVRVTNTTLPKGRYVKLQPVSKEFLDISNPKAVLEASLRLYATLTVGDNIVIHYNQKKYEIEIVECRPSNSISIIETDVEVDFAPPKDYVEPSPPPTPSPVPSLDPFAGSNGGGEAPPAKKEDVLFGGTGVRLDGKPVKPKKNSPAPTGVSPNRPIAIPDDDDETDEEPWLKAIPGGVRTYNEHFEELKREGKIPGMVGKTSTGDPKAILPQGNFDLFSGSGHHLSHF</sequence>
<dbReference type="VEuPathDB" id="CryptoDB:Vbra_15955"/>
<evidence type="ECO:0000256" key="1">
    <source>
        <dbReference type="ARBA" id="ARBA00006043"/>
    </source>
</evidence>
<accession>A0A0G4FQD6</accession>
<evidence type="ECO:0000256" key="3">
    <source>
        <dbReference type="SAM" id="MobiDB-lite"/>
    </source>
</evidence>
<dbReference type="GO" id="GO:0036503">
    <property type="term" value="P:ERAD pathway"/>
    <property type="evidence" value="ECO:0007669"/>
    <property type="project" value="TreeGrafter"/>
</dbReference>
<dbReference type="InterPro" id="IPR042299">
    <property type="entry name" value="Ufd1-like_Nn"/>
</dbReference>
<dbReference type="GO" id="GO:0031593">
    <property type="term" value="F:polyubiquitin modification-dependent protein binding"/>
    <property type="evidence" value="ECO:0007669"/>
    <property type="project" value="TreeGrafter"/>
</dbReference>
<dbReference type="Pfam" id="PF24842">
    <property type="entry name" value="UFD1_N2"/>
    <property type="match status" value="1"/>
</dbReference>
<dbReference type="InParanoid" id="A0A0G4FQD6"/>
<dbReference type="InterPro" id="IPR055418">
    <property type="entry name" value="UFD1_N2"/>
</dbReference>
<dbReference type="Proteomes" id="UP000041254">
    <property type="component" value="Unassembled WGS sequence"/>
</dbReference>
<gene>
    <name evidence="6" type="ORF">Vbra_15955</name>
</gene>
<protein>
    <recommendedName>
        <fullName evidence="8">Ubiquitin fusion degradation protein</fullName>
    </recommendedName>
</protein>